<reference evidence="1 2" key="1">
    <citation type="journal article" date="2024" name="bioRxiv">
        <title>A reference genome for Trichogramma kaykai: A tiny desert-dwelling parasitoid wasp with competing sex-ratio distorters.</title>
        <authorList>
            <person name="Culotta J."/>
            <person name="Lindsey A.R."/>
        </authorList>
    </citation>
    <scope>NUCLEOTIDE SEQUENCE [LARGE SCALE GENOMIC DNA]</scope>
    <source>
        <strain evidence="1 2">KSX58</strain>
    </source>
</reference>
<name>A0ABD2WC49_9HYME</name>
<sequence length="466" mass="54627">MDIHELPSTNITMECPFTWQLDLKKVCDFCEEDKTLADYTEAPISCYIQMVTFAYIRSMQGKIVAAEELIEKINATWDNIYENVSEQKVYSIDVLMHIKDATAYYIYSMIGKKDKAKEMESKIKDANDFKSDIEKGTIVGCQALATKLLDEKKKNPDISLKLAKLASSYVPNCALWHYVIAECLRMKRRFHNFSANISEEERNEYLKCYKLSESDHSYMCVARLYRESNNWEKCSEMYNSLYLKEPTSLTTRLSLVLFFLSSKDFVKAKDCLDYVEKILPPEKSNKTYYHYLAKYYEKTKNYPKAKENYLKAIGETNNFPADMDYLILIRNTSNSKYDYEVIKHLKSMLNKYKDNKSLIVHIMLTLAITYLFKNKNLKLAADYFLKAIQTNPHDPQLENFQTRFRDVNRYNIFELISSKILTEDEHNYGNTLQELKNHCIQYKNRKENNVSDLLSLSVAETLSLNE</sequence>
<dbReference type="Proteomes" id="UP001627154">
    <property type="component" value="Unassembled WGS sequence"/>
</dbReference>
<organism evidence="1 2">
    <name type="scientific">Trichogramma kaykai</name>
    <dbReference type="NCBI Taxonomy" id="54128"/>
    <lineage>
        <taxon>Eukaryota</taxon>
        <taxon>Metazoa</taxon>
        <taxon>Ecdysozoa</taxon>
        <taxon>Arthropoda</taxon>
        <taxon>Hexapoda</taxon>
        <taxon>Insecta</taxon>
        <taxon>Pterygota</taxon>
        <taxon>Neoptera</taxon>
        <taxon>Endopterygota</taxon>
        <taxon>Hymenoptera</taxon>
        <taxon>Apocrita</taxon>
        <taxon>Proctotrupomorpha</taxon>
        <taxon>Chalcidoidea</taxon>
        <taxon>Trichogrammatidae</taxon>
        <taxon>Trichogramma</taxon>
    </lineage>
</organism>
<dbReference type="InterPro" id="IPR011990">
    <property type="entry name" value="TPR-like_helical_dom_sf"/>
</dbReference>
<gene>
    <name evidence="1" type="ORF">TKK_014644</name>
</gene>
<dbReference type="EMBL" id="JBJJXI010000117">
    <property type="protein sequence ID" value="KAL3390486.1"/>
    <property type="molecule type" value="Genomic_DNA"/>
</dbReference>
<dbReference type="AlphaFoldDB" id="A0ABD2WC49"/>
<dbReference type="SUPFAM" id="SSF81901">
    <property type="entry name" value="HCP-like"/>
    <property type="match status" value="1"/>
</dbReference>
<protein>
    <submittedName>
        <fullName evidence="1">Uncharacterized protein</fullName>
    </submittedName>
</protein>
<accession>A0ABD2WC49</accession>
<evidence type="ECO:0000313" key="1">
    <source>
        <dbReference type="EMBL" id="KAL3390486.1"/>
    </source>
</evidence>
<keyword evidence="2" id="KW-1185">Reference proteome</keyword>
<evidence type="ECO:0000313" key="2">
    <source>
        <dbReference type="Proteomes" id="UP001627154"/>
    </source>
</evidence>
<comment type="caution">
    <text evidence="1">The sequence shown here is derived from an EMBL/GenBank/DDBJ whole genome shotgun (WGS) entry which is preliminary data.</text>
</comment>
<dbReference type="Gene3D" id="1.25.40.10">
    <property type="entry name" value="Tetratricopeptide repeat domain"/>
    <property type="match status" value="2"/>
</dbReference>
<proteinExistence type="predicted"/>